<dbReference type="SUPFAM" id="SSF52058">
    <property type="entry name" value="L domain-like"/>
    <property type="match status" value="1"/>
</dbReference>
<dbReference type="PANTHER" id="PTHR13268:SF0">
    <property type="entry name" value="BCAS3 MICROTUBULE ASSOCIATED CELL MIGRATION FACTOR"/>
    <property type="match status" value="1"/>
</dbReference>
<dbReference type="InterPro" id="IPR048382">
    <property type="entry name" value="BCAS3_WD40"/>
</dbReference>
<feature type="region of interest" description="Disordered" evidence="2">
    <location>
        <begin position="281"/>
        <end position="302"/>
    </location>
</feature>
<accession>A0A6A2X8J0</accession>
<evidence type="ECO:0000256" key="2">
    <source>
        <dbReference type="SAM" id="MobiDB-lite"/>
    </source>
</evidence>
<proteinExistence type="predicted"/>
<feature type="compositionally biased region" description="Low complexity" evidence="2">
    <location>
        <begin position="289"/>
        <end position="302"/>
    </location>
</feature>
<sequence length="1299" mass="141683">MLRKAVVMLVVKVAEEEEEKKNRWRWCLRVVSVRTVSTNASNVASTVRSAGASVAASISTSSEDPKDQVTWAGFDRLELGPSHIKHVLLLGYQNGFQVFDVEDASSYSELVSKRGGPVSFLQMQPCPLSSDGREGFRSSHPMLLVVADYETNSSSLGQNAGHSVGVARDCCMESQLGNSVSSPTAVRFYSLRSHCYVHVLRFRSSVCMIRCSSRIVAVGLATQIYCFDALTLENKFSVLTYPTPQFSGQGAFGVNVGFGPMAVGPRWLAYASNNPLLSNTDRLSPQKLTPSPGASPSTPPGGSSLVARYAMESTKHLATGLINVGDMGYRTLSKCCQELLPDGSNSPVSQNSVWKVGRLAGADIDLAGMVVVKDFVSRDVISQFKAHTSSISALSFDPSGTLLVTASVYGNNIKIFRIMPLYVRSGSGVQGHDWSSSYVHLYKLHRGITSAMIQDICFSQYSQWVAIVSSKGTCHIFVLSPFGGDTGFQTLSSQGEEPSLSPVLSLPWWSTSFCVANQQSFPPPLPVALSVVSRIKYSSFGWLSTLSNAANTATGKIFVPSGAVAAVFHNSISLAAQHVDQRTTSLKHLLVYTPSGHVVQHELLPSIGADSGASNLRVQTTSYAHVREDDLTVKVEPVQWWDVCRRSDWPEREECISKATVERQDAAEGVESKSVNEEFSMDSLEINDNGEKNTKPFPTKPHDSFHWYLSNAEVQVNSWRLPIWQKTKISFYMMDSPGANGCKGGEFEIELIPVHEVEIKKSKELLPVFDSLHRSRSSWNDRCFSVGKYPLSSSPDRHQGEYKASQEVIICHSKPASLSSNESSGGSSRRLDNLLDFDQINCDKPYPPTYQGLNGICHGKDGNGFIEPLVLNQESLTVDSTPFQHLENIYSNTGCSMTSDFSSSESKLPPLRSKADGMPSFNASILHSTMISYSTVKAASYLYMPMMTSTVAATTMGRKNWRRMGGNDEMLDGIPLESLSMTCLALISRLPGILLPILVTSPTFTVSQTKVVAINLGDPRSGSPGLTGRIDSVIGKLSALVELSIVPGRIYGQRPVSISHYNKLTGGIPGSIGTLPEFTNIILCHNHLTGSVPAFRSRVLTRLDLKHNALSGSLAPNSLPASLQSISLSCNQLTGPVDKLLSRLNKLNYLDLSLNQFTGPIPGRLFSFSITNLQLERNLFSGPVQPAKQVTIPTVDLSHNRLSGYISPMLSTLQNLYLNNNQFTGKVPASFVGRLLSASIRILYLHHNYLTGIEINRMEEIPLNSSVCLQYNCMVPPVQIACPLKVGKEKTRPAARCNE</sequence>
<dbReference type="EMBL" id="VEPZ02001477">
    <property type="protein sequence ID" value="KAE8671328.1"/>
    <property type="molecule type" value="Genomic_DNA"/>
</dbReference>
<dbReference type="GO" id="GO:0000407">
    <property type="term" value="C:phagophore assembly site"/>
    <property type="evidence" value="ECO:0007669"/>
    <property type="project" value="UniProtKB-SubCell"/>
</dbReference>
<dbReference type="GO" id="GO:0042594">
    <property type="term" value="P:response to starvation"/>
    <property type="evidence" value="ECO:0007669"/>
    <property type="project" value="TreeGrafter"/>
</dbReference>
<evidence type="ECO:0000259" key="3">
    <source>
        <dbReference type="Pfam" id="PF12490"/>
    </source>
</evidence>
<evidence type="ECO:0000259" key="4">
    <source>
        <dbReference type="Pfam" id="PF21034"/>
    </source>
</evidence>
<comment type="caution">
    <text evidence="5">The sequence shown here is derived from an EMBL/GenBank/DDBJ whole genome shotgun (WGS) entry which is preliminary data.</text>
</comment>
<comment type="subcellular location">
    <subcellularLocation>
        <location evidence="1">Preautophagosomal structure</location>
    </subcellularLocation>
</comment>
<dbReference type="InterPro" id="IPR022175">
    <property type="entry name" value="BCAS3_dom"/>
</dbReference>
<dbReference type="SUPFAM" id="SSF50978">
    <property type="entry name" value="WD40 repeat-like"/>
    <property type="match status" value="1"/>
</dbReference>
<dbReference type="Gene3D" id="3.80.10.10">
    <property type="entry name" value="Ribonuclease Inhibitor"/>
    <property type="match status" value="1"/>
</dbReference>
<dbReference type="SMART" id="SM00320">
    <property type="entry name" value="WD40"/>
    <property type="match status" value="3"/>
</dbReference>
<dbReference type="Pfam" id="PF21034">
    <property type="entry name" value="BCAS3_WD40"/>
    <property type="match status" value="1"/>
</dbReference>
<organism evidence="5 6">
    <name type="scientific">Hibiscus syriacus</name>
    <name type="common">Rose of Sharon</name>
    <dbReference type="NCBI Taxonomy" id="106335"/>
    <lineage>
        <taxon>Eukaryota</taxon>
        <taxon>Viridiplantae</taxon>
        <taxon>Streptophyta</taxon>
        <taxon>Embryophyta</taxon>
        <taxon>Tracheophyta</taxon>
        <taxon>Spermatophyta</taxon>
        <taxon>Magnoliopsida</taxon>
        <taxon>eudicotyledons</taxon>
        <taxon>Gunneridae</taxon>
        <taxon>Pentapetalae</taxon>
        <taxon>rosids</taxon>
        <taxon>malvids</taxon>
        <taxon>Malvales</taxon>
        <taxon>Malvaceae</taxon>
        <taxon>Malvoideae</taxon>
        <taxon>Hibiscus</taxon>
    </lineage>
</organism>
<dbReference type="Gene3D" id="2.130.10.10">
    <property type="entry name" value="YVTN repeat-like/Quinoprotein amine dehydrogenase"/>
    <property type="match status" value="1"/>
</dbReference>
<name>A0A6A2X8J0_HIBSY</name>
<evidence type="ECO:0000313" key="6">
    <source>
        <dbReference type="Proteomes" id="UP000436088"/>
    </source>
</evidence>
<feature type="domain" description="BCAS3" evidence="3">
    <location>
        <begin position="624"/>
        <end position="770"/>
    </location>
</feature>
<dbReference type="InterPro" id="IPR001611">
    <property type="entry name" value="Leu-rich_rpt"/>
</dbReference>
<dbReference type="PANTHER" id="PTHR13268">
    <property type="entry name" value="BREAST CARCINOMA AMPLIFIED SEQUENCE 3"/>
    <property type="match status" value="1"/>
</dbReference>
<evidence type="ECO:0000313" key="5">
    <source>
        <dbReference type="EMBL" id="KAE8671328.1"/>
    </source>
</evidence>
<dbReference type="InterPro" id="IPR001680">
    <property type="entry name" value="WD40_rpt"/>
</dbReference>
<dbReference type="InterPro" id="IPR015943">
    <property type="entry name" value="WD40/YVTN_repeat-like_dom_sf"/>
</dbReference>
<dbReference type="GO" id="GO:0006914">
    <property type="term" value="P:autophagy"/>
    <property type="evidence" value="ECO:0007669"/>
    <property type="project" value="InterPro"/>
</dbReference>
<reference evidence="5" key="1">
    <citation type="submission" date="2019-09" db="EMBL/GenBank/DDBJ databases">
        <title>Draft genome information of white flower Hibiscus syriacus.</title>
        <authorList>
            <person name="Kim Y.-M."/>
        </authorList>
    </citation>
    <scope>NUCLEOTIDE SEQUENCE [LARGE SCALE GENOMIC DNA]</scope>
    <source>
        <strain evidence="5">YM2019G1</strain>
    </source>
</reference>
<dbReference type="InterPro" id="IPR036322">
    <property type="entry name" value="WD40_repeat_dom_sf"/>
</dbReference>
<gene>
    <name evidence="5" type="ORF">F3Y22_tig00111983pilonHSYRG00174</name>
</gene>
<dbReference type="InterPro" id="IPR045142">
    <property type="entry name" value="BCAS3-like"/>
</dbReference>
<dbReference type="Proteomes" id="UP000436088">
    <property type="component" value="Unassembled WGS sequence"/>
</dbReference>
<dbReference type="Pfam" id="PF00560">
    <property type="entry name" value="LRR_1"/>
    <property type="match status" value="1"/>
</dbReference>
<dbReference type="InterPro" id="IPR032675">
    <property type="entry name" value="LRR_dom_sf"/>
</dbReference>
<feature type="domain" description="BCAS3 WD40" evidence="4">
    <location>
        <begin position="87"/>
        <end position="491"/>
    </location>
</feature>
<evidence type="ECO:0000256" key="1">
    <source>
        <dbReference type="ARBA" id="ARBA00004329"/>
    </source>
</evidence>
<dbReference type="Pfam" id="PF12490">
    <property type="entry name" value="BCAS3"/>
    <property type="match status" value="1"/>
</dbReference>
<protein>
    <submittedName>
        <fullName evidence="5">Autophagy-related protein 18g</fullName>
    </submittedName>
</protein>
<keyword evidence="6" id="KW-1185">Reference proteome</keyword>